<feature type="non-terminal residue" evidence="1">
    <location>
        <position position="1"/>
    </location>
</feature>
<dbReference type="AlphaFoldDB" id="A0A2G9Q3Q7"/>
<proteinExistence type="predicted"/>
<accession>A0A2G9Q3Q7</accession>
<evidence type="ECO:0000313" key="1">
    <source>
        <dbReference type="EMBL" id="PIO10212.1"/>
    </source>
</evidence>
<name>A0A2G9Q3Q7_AQUCT</name>
<organism evidence="1 2">
    <name type="scientific">Aquarana catesbeiana</name>
    <name type="common">American bullfrog</name>
    <name type="synonym">Rana catesbeiana</name>
    <dbReference type="NCBI Taxonomy" id="8400"/>
    <lineage>
        <taxon>Eukaryota</taxon>
        <taxon>Metazoa</taxon>
        <taxon>Chordata</taxon>
        <taxon>Craniata</taxon>
        <taxon>Vertebrata</taxon>
        <taxon>Euteleostomi</taxon>
        <taxon>Amphibia</taxon>
        <taxon>Batrachia</taxon>
        <taxon>Anura</taxon>
        <taxon>Neobatrachia</taxon>
        <taxon>Ranoidea</taxon>
        <taxon>Ranidae</taxon>
        <taxon>Aquarana</taxon>
    </lineage>
</organism>
<reference evidence="2" key="1">
    <citation type="journal article" date="2017" name="Nat. Commun.">
        <title>The North American bullfrog draft genome provides insight into hormonal regulation of long noncoding RNA.</title>
        <authorList>
            <person name="Hammond S.A."/>
            <person name="Warren R.L."/>
            <person name="Vandervalk B.P."/>
            <person name="Kucuk E."/>
            <person name="Khan H."/>
            <person name="Gibb E.A."/>
            <person name="Pandoh P."/>
            <person name="Kirk H."/>
            <person name="Zhao Y."/>
            <person name="Jones M."/>
            <person name="Mungall A.J."/>
            <person name="Coope R."/>
            <person name="Pleasance S."/>
            <person name="Moore R.A."/>
            <person name="Holt R.A."/>
            <person name="Round J.M."/>
            <person name="Ohora S."/>
            <person name="Walle B.V."/>
            <person name="Veldhoen N."/>
            <person name="Helbing C.C."/>
            <person name="Birol I."/>
        </authorList>
    </citation>
    <scope>NUCLEOTIDE SEQUENCE [LARGE SCALE GENOMIC DNA]</scope>
</reference>
<keyword evidence="2" id="KW-1185">Reference proteome</keyword>
<sequence>EAYIVTRLGEFCLTLGFVLCCVLQIKWMASMTTTSSPVHRQVQGAALSVAGQTHYNHKQKKQTALEKLLELGMQEGQRQLCEDLLYKVLTKGMRGKITPNTHVSELDHPPPPPATIYHHSHSMEGSMEGRPESDDLGSVWSGKRCRLLYDHSLGTQMSSAAFRISETSGPDCTLLDMDSSGHKFCSKIIDVCPGGQRLHQFLLFIQRCLPLCLVMSP</sequence>
<evidence type="ECO:0000313" key="2">
    <source>
        <dbReference type="Proteomes" id="UP000228934"/>
    </source>
</evidence>
<protein>
    <submittedName>
        <fullName evidence="1">Uncharacterized protein</fullName>
    </submittedName>
</protein>
<dbReference type="EMBL" id="KZ369397">
    <property type="protein sequence ID" value="PIO10212.1"/>
    <property type="molecule type" value="Genomic_DNA"/>
</dbReference>
<dbReference type="Proteomes" id="UP000228934">
    <property type="component" value="Unassembled WGS sequence"/>
</dbReference>
<dbReference type="OrthoDB" id="6152242at2759"/>
<gene>
    <name evidence="1" type="ORF">AB205_0005390</name>
</gene>